<dbReference type="PANTHER" id="PTHR32039:SF7">
    <property type="entry name" value="COMPETENCE PROTEIN COMM"/>
    <property type="match status" value="1"/>
</dbReference>
<reference evidence="3 4" key="1">
    <citation type="journal article" date="2016" name="Nat. Commun.">
        <title>Thousands of microbial genomes shed light on interconnected biogeochemical processes in an aquifer system.</title>
        <authorList>
            <person name="Anantharaman K."/>
            <person name="Brown C.T."/>
            <person name="Hug L.A."/>
            <person name="Sharon I."/>
            <person name="Castelle C.J."/>
            <person name="Probst A.J."/>
            <person name="Thomas B.C."/>
            <person name="Singh A."/>
            <person name="Wilkins M.J."/>
            <person name="Karaoz U."/>
            <person name="Brodie E.L."/>
            <person name="Williams K.H."/>
            <person name="Hubbard S.S."/>
            <person name="Banfield J.F."/>
        </authorList>
    </citation>
    <scope>NUCLEOTIDE SEQUENCE [LARGE SCALE GENOMIC DNA]</scope>
</reference>
<dbReference type="SUPFAM" id="SSF52540">
    <property type="entry name" value="P-loop containing nucleoside triphosphate hydrolases"/>
    <property type="match status" value="1"/>
</dbReference>
<comment type="similarity">
    <text evidence="1">Belongs to the Mg-chelatase subunits D/I family. ComM subfamily.</text>
</comment>
<organism evidence="3 4">
    <name type="scientific">Candidatus Taylorbacteria bacterium RIFCSPLOWO2_12_FULL_43_20</name>
    <dbReference type="NCBI Taxonomy" id="1802332"/>
    <lineage>
        <taxon>Bacteria</taxon>
        <taxon>Candidatus Tayloriibacteriota</taxon>
    </lineage>
</organism>
<evidence type="ECO:0000256" key="1">
    <source>
        <dbReference type="ARBA" id="ARBA00006354"/>
    </source>
</evidence>
<dbReference type="InterPro" id="IPR045006">
    <property type="entry name" value="CHLI-like"/>
</dbReference>
<dbReference type="Gene3D" id="3.40.50.300">
    <property type="entry name" value="P-loop containing nucleotide triphosphate hydrolases"/>
    <property type="match status" value="1"/>
</dbReference>
<dbReference type="Pfam" id="PF01078">
    <property type="entry name" value="Mg_chelatase"/>
    <property type="match status" value="1"/>
</dbReference>
<dbReference type="InterPro" id="IPR014721">
    <property type="entry name" value="Ribsml_uS5_D2-typ_fold_subgr"/>
</dbReference>
<dbReference type="Proteomes" id="UP000177269">
    <property type="component" value="Unassembled WGS sequence"/>
</dbReference>
<dbReference type="InterPro" id="IPR025158">
    <property type="entry name" value="Mg_chelat-rel_C"/>
</dbReference>
<dbReference type="PANTHER" id="PTHR32039">
    <property type="entry name" value="MAGNESIUM-CHELATASE SUBUNIT CHLI"/>
    <property type="match status" value="1"/>
</dbReference>
<dbReference type="EMBL" id="MHSK01000023">
    <property type="protein sequence ID" value="OHA41923.1"/>
    <property type="molecule type" value="Genomic_DNA"/>
</dbReference>
<dbReference type="InterPro" id="IPR004482">
    <property type="entry name" value="Mg_chelat-rel"/>
</dbReference>
<dbReference type="SUPFAM" id="SSF54211">
    <property type="entry name" value="Ribosomal protein S5 domain 2-like"/>
    <property type="match status" value="1"/>
</dbReference>
<dbReference type="InterPro" id="IPR020568">
    <property type="entry name" value="Ribosomal_Su5_D2-typ_SF"/>
</dbReference>
<dbReference type="Pfam" id="PF13541">
    <property type="entry name" value="ChlI"/>
    <property type="match status" value="1"/>
</dbReference>
<dbReference type="InterPro" id="IPR000523">
    <property type="entry name" value="Mg_chelatse_chII-like_cat_dom"/>
</dbReference>
<dbReference type="Gene3D" id="3.30.230.10">
    <property type="match status" value="1"/>
</dbReference>
<dbReference type="InterPro" id="IPR003593">
    <property type="entry name" value="AAA+_ATPase"/>
</dbReference>
<name>A0A1G2P0X0_9BACT</name>
<sequence length="513" mass="56379">MLKAHAVDVEVDIANGLHAFTVVGLGDKAVEESKDRISAAIKNSGFNFKSPKSKNQKVTISLAPADVKKEGPIFDLAIALAYLLAAGEIFFTPERKLFLGELALDGELRKVNGVLPLVDWAKKNGFKEVYVPVPNVEEGALIGGVSVYGVRNLKDAINHLHEKNTIGKDENKKDHVPVTLTPEKRTKIVYKPSGTAIDFCDIKGQNTAKRGLEIAASGGHNIAMYGPAGTGKTMLAKAFAHILPPLNFEEILETTGIHSVAGALNNDLVTESPFRSPHHTSSYVSLVGGGTYPKPGEITLAHNGVLFLDEFPEFERRVIDSLRQPLEDRVVSISRARGSTQFPASFILVAAMNPCPCGNHGIAGKRCVCSPISIERYKRKISGPIIDRIDLWLEVSKVEHEKLTEKNSTVETSESIKQKISKARKIQMDRFKKTKGRVKTNGEMTAKDIESFIDLSDTIKDLLNSTAKAFDLSARSYHRLIKISRTIADLEGHDEIEKDDLMEAIQYRPKIHD</sequence>
<comment type="caution">
    <text evidence="3">The sequence shown here is derived from an EMBL/GenBank/DDBJ whole genome shotgun (WGS) entry which is preliminary data.</text>
</comment>
<accession>A0A1G2P0X0</accession>
<gene>
    <name evidence="3" type="ORF">A3G52_04120</name>
</gene>
<feature type="domain" description="AAA+ ATPase" evidence="2">
    <location>
        <begin position="218"/>
        <end position="399"/>
    </location>
</feature>
<protein>
    <recommendedName>
        <fullName evidence="2">AAA+ ATPase domain-containing protein</fullName>
    </recommendedName>
</protein>
<evidence type="ECO:0000313" key="4">
    <source>
        <dbReference type="Proteomes" id="UP000177269"/>
    </source>
</evidence>
<dbReference type="GO" id="GO:0005524">
    <property type="term" value="F:ATP binding"/>
    <property type="evidence" value="ECO:0007669"/>
    <property type="project" value="InterPro"/>
</dbReference>
<dbReference type="InterPro" id="IPR027417">
    <property type="entry name" value="P-loop_NTPase"/>
</dbReference>
<dbReference type="Pfam" id="PF13335">
    <property type="entry name" value="Mg_chelatase_C"/>
    <property type="match status" value="1"/>
</dbReference>
<evidence type="ECO:0000259" key="2">
    <source>
        <dbReference type="SMART" id="SM00382"/>
    </source>
</evidence>
<evidence type="ECO:0000313" key="3">
    <source>
        <dbReference type="EMBL" id="OHA41923.1"/>
    </source>
</evidence>
<dbReference type="AlphaFoldDB" id="A0A1G2P0X0"/>
<dbReference type="SMART" id="SM00382">
    <property type="entry name" value="AAA"/>
    <property type="match status" value="1"/>
</dbReference>
<proteinExistence type="inferred from homology"/>
<dbReference type="NCBIfam" id="TIGR00368">
    <property type="entry name" value="YifB family Mg chelatase-like AAA ATPase"/>
    <property type="match status" value="1"/>
</dbReference>